<keyword evidence="4 9" id="KW-1003">Cell membrane</keyword>
<dbReference type="InterPro" id="IPR006144">
    <property type="entry name" value="Secretion_HlyD_CS"/>
</dbReference>
<comment type="subcellular location">
    <subcellularLocation>
        <location evidence="1 9">Cell inner membrane</location>
        <topology evidence="1 9">Single-pass membrane protein</topology>
    </subcellularLocation>
</comment>
<dbReference type="OrthoDB" id="9810980at2"/>
<dbReference type="PANTHER" id="PTHR30386">
    <property type="entry name" value="MEMBRANE FUSION SUBUNIT OF EMRAB-TOLC MULTIDRUG EFFLUX PUMP"/>
    <property type="match status" value="1"/>
</dbReference>
<gene>
    <name evidence="12" type="ORF">D4Q52_00875</name>
</gene>
<protein>
    <recommendedName>
        <fullName evidence="9">Membrane fusion protein (MFP) family protein</fullName>
    </recommendedName>
</protein>
<dbReference type="InterPro" id="IPR010129">
    <property type="entry name" value="T1SS_HlyD"/>
</dbReference>
<proteinExistence type="inferred from homology"/>
<evidence type="ECO:0000256" key="5">
    <source>
        <dbReference type="ARBA" id="ARBA00022519"/>
    </source>
</evidence>
<dbReference type="Proteomes" id="UP000285523">
    <property type="component" value="Unassembled WGS sequence"/>
</dbReference>
<evidence type="ECO:0000313" key="13">
    <source>
        <dbReference type="Proteomes" id="UP000285523"/>
    </source>
</evidence>
<dbReference type="EMBL" id="QYYD01000001">
    <property type="protein sequence ID" value="RJF78952.1"/>
    <property type="molecule type" value="Genomic_DNA"/>
</dbReference>
<evidence type="ECO:0000259" key="11">
    <source>
        <dbReference type="Pfam" id="PF26002"/>
    </source>
</evidence>
<dbReference type="Pfam" id="PF25994">
    <property type="entry name" value="HH_AprE"/>
    <property type="match status" value="1"/>
</dbReference>
<keyword evidence="5 9" id="KW-0997">Cell inner membrane</keyword>
<evidence type="ECO:0000256" key="6">
    <source>
        <dbReference type="ARBA" id="ARBA00022692"/>
    </source>
</evidence>
<evidence type="ECO:0000256" key="1">
    <source>
        <dbReference type="ARBA" id="ARBA00004377"/>
    </source>
</evidence>
<dbReference type="GO" id="GO:0009306">
    <property type="term" value="P:protein secretion"/>
    <property type="evidence" value="ECO:0007669"/>
    <property type="project" value="InterPro"/>
</dbReference>
<dbReference type="InterPro" id="IPR058781">
    <property type="entry name" value="HH_AprE-like"/>
</dbReference>
<keyword evidence="3 9" id="KW-0813">Transport</keyword>
<dbReference type="GO" id="GO:0005886">
    <property type="term" value="C:plasma membrane"/>
    <property type="evidence" value="ECO:0007669"/>
    <property type="project" value="UniProtKB-SubCell"/>
</dbReference>
<reference evidence="12 13" key="1">
    <citation type="submission" date="2018-09" db="EMBL/GenBank/DDBJ databases">
        <title>Draft genome sequence of Rhodopseudomonas palustris 2.1.18.</title>
        <authorList>
            <person name="Robertson S.L."/>
            <person name="Meyer T.E."/>
            <person name="Kyndt J.A."/>
        </authorList>
    </citation>
    <scope>NUCLEOTIDE SEQUENCE [LARGE SCALE GENOMIC DNA]</scope>
    <source>
        <strain evidence="12 13">2.1.18</strain>
    </source>
</reference>
<organism evidence="12 13">
    <name type="scientific">Rhodopseudomonas palustris</name>
    <dbReference type="NCBI Taxonomy" id="1076"/>
    <lineage>
        <taxon>Bacteria</taxon>
        <taxon>Pseudomonadati</taxon>
        <taxon>Pseudomonadota</taxon>
        <taxon>Alphaproteobacteria</taxon>
        <taxon>Hyphomicrobiales</taxon>
        <taxon>Nitrobacteraceae</taxon>
        <taxon>Rhodopseudomonas</taxon>
    </lineage>
</organism>
<dbReference type="AlphaFoldDB" id="A0A418VRH6"/>
<keyword evidence="6" id="KW-0812">Transmembrane</keyword>
<dbReference type="PANTHER" id="PTHR30386:SF27">
    <property type="entry name" value="MEMBRANE FUSION PROTEIN (MFP) FAMILY PROTEIN"/>
    <property type="match status" value="1"/>
</dbReference>
<dbReference type="PRINTS" id="PR01490">
    <property type="entry name" value="RTXTOXIND"/>
</dbReference>
<evidence type="ECO:0000256" key="2">
    <source>
        <dbReference type="ARBA" id="ARBA00009477"/>
    </source>
</evidence>
<feature type="domain" description="AprE-like long alpha-helical hairpin" evidence="10">
    <location>
        <begin position="96"/>
        <end position="274"/>
    </location>
</feature>
<evidence type="ECO:0000256" key="4">
    <source>
        <dbReference type="ARBA" id="ARBA00022475"/>
    </source>
</evidence>
<evidence type="ECO:0000256" key="9">
    <source>
        <dbReference type="RuleBase" id="RU365093"/>
    </source>
</evidence>
<dbReference type="Pfam" id="PF26002">
    <property type="entry name" value="Beta-barrel_AprE"/>
    <property type="match status" value="1"/>
</dbReference>
<dbReference type="Gene3D" id="1.10.287.470">
    <property type="entry name" value="Helix hairpin bin"/>
    <property type="match status" value="1"/>
</dbReference>
<comment type="caution">
    <text evidence="12">The sequence shown here is derived from an EMBL/GenBank/DDBJ whole genome shotgun (WGS) entry which is preliminary data.</text>
</comment>
<dbReference type="PROSITE" id="PS00543">
    <property type="entry name" value="HLYD_FAMILY"/>
    <property type="match status" value="1"/>
</dbReference>
<evidence type="ECO:0000256" key="3">
    <source>
        <dbReference type="ARBA" id="ARBA00022448"/>
    </source>
</evidence>
<evidence type="ECO:0000256" key="8">
    <source>
        <dbReference type="ARBA" id="ARBA00023136"/>
    </source>
</evidence>
<dbReference type="Gene3D" id="2.40.50.100">
    <property type="match status" value="1"/>
</dbReference>
<dbReference type="InterPro" id="IPR058982">
    <property type="entry name" value="Beta-barrel_AprE"/>
</dbReference>
<dbReference type="InterPro" id="IPR050739">
    <property type="entry name" value="MFP"/>
</dbReference>
<feature type="domain" description="AprE-like beta-barrel" evidence="11">
    <location>
        <begin position="319"/>
        <end position="411"/>
    </location>
</feature>
<accession>A0A418VRH6</accession>
<evidence type="ECO:0000259" key="10">
    <source>
        <dbReference type="Pfam" id="PF25994"/>
    </source>
</evidence>
<keyword evidence="7" id="KW-1133">Transmembrane helix</keyword>
<dbReference type="SUPFAM" id="SSF111369">
    <property type="entry name" value="HlyD-like secretion proteins"/>
    <property type="match status" value="1"/>
</dbReference>
<evidence type="ECO:0000313" key="12">
    <source>
        <dbReference type="EMBL" id="RJF78952.1"/>
    </source>
</evidence>
<dbReference type="NCBIfam" id="TIGR01843">
    <property type="entry name" value="type_I_hlyD"/>
    <property type="match status" value="1"/>
</dbReference>
<comment type="similarity">
    <text evidence="2 9">Belongs to the membrane fusion protein (MFP) (TC 8.A.1) family.</text>
</comment>
<keyword evidence="8" id="KW-0472">Membrane</keyword>
<dbReference type="Gene3D" id="2.40.30.170">
    <property type="match status" value="1"/>
</dbReference>
<name>A0A418VRH6_RHOPL</name>
<evidence type="ECO:0000256" key="7">
    <source>
        <dbReference type="ARBA" id="ARBA00022989"/>
    </source>
</evidence>
<sequence>MVGQFQSDAVEIEERAPPGVARLTMYSVLGLILVSIVWASLSHVETVVTAQGKLTTTRPNVVLQPLETSVIREMHVRAGDVVKRGDPLATLDPTFSQADLDQLRFKVAALDATIERLRAELDGRDYVLSDPGSPDAILQGRLFAQRKSFHATQLTAFDAQIASARATLATGQQEEAVLTQRLETMKSIEAMRTSLMDREVGSKLNFLLSKDARLEVESNLSRSRGNQVDSVHKIEKASADRQVFIEEFGRATYQELVETTAKRSDAAEALKKAELRRQLIVLSAPADAVVLEVANRTVGSVVKEAETLFVLVPRDVALQAEVNVEGRDIGQVAVGQKVRLKFEAFPFQKFGTGSGVVRVVSEDAFNPDVKADPGRRTPAPYYRVLADLTVSKLSGHVQLIPGMAVTAELKVGERRVISYFLYPLLRGLDESIREY</sequence>